<geneLocation type="plasmid" evidence="1 2">
    <name>unnamed1</name>
</geneLocation>
<evidence type="ECO:0000313" key="2">
    <source>
        <dbReference type="Proteomes" id="UP000515511"/>
    </source>
</evidence>
<gene>
    <name evidence="1" type="ORF">F1C12_22125</name>
</gene>
<dbReference type="EMBL" id="CP043642">
    <property type="protein sequence ID" value="QNE37978.1"/>
    <property type="molecule type" value="Genomic_DNA"/>
</dbReference>
<name>A0A7G6YHL3_9MICO</name>
<proteinExistence type="predicted"/>
<sequence length="173" mass="19546">MNLYGRQAMERWARLAPTSLATMDRPQEFFEDLGEEIGVRVAQLIPDLAGPDSPSETVLEKTGRLNAAKAQAEEIAFSELVTPSPEPTSEDAYQEWRATNGLSLDWLADWAETSQSRDSAAMPIEELASQHGLPEEFLRELQQQENPYRSLLQNEQLLEARLRARFATRPTED</sequence>
<accession>A0A7G6YHL3</accession>
<dbReference type="Proteomes" id="UP000515511">
    <property type="component" value="Plasmid unnamed1"/>
</dbReference>
<evidence type="ECO:0000313" key="1">
    <source>
        <dbReference type="EMBL" id="QNE37978.1"/>
    </source>
</evidence>
<dbReference type="KEGG" id="lse:F1C12_22125"/>
<keyword evidence="1" id="KW-0614">Plasmid</keyword>
<protein>
    <submittedName>
        <fullName evidence="1">Uncharacterized protein</fullName>
    </submittedName>
</protein>
<organism evidence="1 2">
    <name type="scientific">Leifsonia shinshuensis</name>
    <dbReference type="NCBI Taxonomy" id="150026"/>
    <lineage>
        <taxon>Bacteria</taxon>
        <taxon>Bacillati</taxon>
        <taxon>Actinomycetota</taxon>
        <taxon>Actinomycetes</taxon>
        <taxon>Micrococcales</taxon>
        <taxon>Microbacteriaceae</taxon>
        <taxon>Leifsonia</taxon>
    </lineage>
</organism>
<dbReference type="RefSeq" id="WP_185279143.1">
    <property type="nucleotide sequence ID" value="NZ_CP043642.1"/>
</dbReference>
<reference evidence="2" key="1">
    <citation type="submission" date="2019-09" db="EMBL/GenBank/DDBJ databases">
        <title>Antimicrobial potential of Antarctic Bacteria.</title>
        <authorList>
            <person name="Benaud N."/>
            <person name="Edwards R.J."/>
            <person name="Ferrari B.C."/>
        </authorList>
    </citation>
    <scope>NUCLEOTIDE SEQUENCE [LARGE SCALE GENOMIC DNA]</scope>
    <source>
        <strain evidence="2">INR9</strain>
        <plasmid evidence="2">unnamed1</plasmid>
    </source>
</reference>
<dbReference type="AlphaFoldDB" id="A0A7G6YHL3"/>